<dbReference type="Pfam" id="PF00046">
    <property type="entry name" value="Homeodomain"/>
    <property type="match status" value="1"/>
</dbReference>
<dbReference type="InterPro" id="IPR001827">
    <property type="entry name" value="Homeobox_Antennapedia_CS"/>
</dbReference>
<keyword evidence="9 10" id="KW-0539">Nucleus</keyword>
<sequence>MTRVCFLDSFCLYFKVSVSFPIPTVRQEQEMQKALHEDDQESSEYNLHQDPIREDSFSEQQFLAPLVQQEPETSTRSPTDQTSTTGSLGNSSDGQTSRLQQPPLVTTSNPCDISTNDIRNVLDSHPPKQVFPWMKETRHNSKHNSSVPAADPSSPPNLSFSKRIRTAYTHTQLVELEKEFHFNRYLCRPRRLEMARLLRLSERQIKIWFQNRRMKYKKDIRAAKGTVKKSPNKSPQVSNCYSQMEPEYGTDLLSYCSKAQEGVYSSATDADPLFLSPLTSIPLEYGPLSVQAESQQYGPPVLQESTNEMGENYLGNVPEADSLFSFPNCSLANLDYSCFAELPGHHQLGPSNSHPVYTDLTTHPVPQGDSQGPVNLMHL</sequence>
<dbReference type="PANTHER" id="PTHR45664">
    <property type="entry name" value="PROTEIN ZERKNUELLT 1-RELATED"/>
    <property type="match status" value="1"/>
</dbReference>
<evidence type="ECO:0000256" key="4">
    <source>
        <dbReference type="ARBA" id="ARBA00022473"/>
    </source>
</evidence>
<evidence type="ECO:0000313" key="14">
    <source>
        <dbReference type="EMBL" id="KAH0629052.1"/>
    </source>
</evidence>
<proteinExistence type="inferred from homology"/>
<evidence type="ECO:0000256" key="6">
    <source>
        <dbReference type="ARBA" id="ARBA00023125"/>
    </source>
</evidence>
<keyword evidence="6 10" id="KW-0238">DNA-binding</keyword>
<comment type="subcellular location">
    <subcellularLocation>
        <location evidence="2 10 11">Nucleus</location>
    </subcellularLocation>
</comment>
<dbReference type="SMART" id="SM00389">
    <property type="entry name" value="HOX"/>
    <property type="match status" value="1"/>
</dbReference>
<feature type="region of interest" description="Disordered" evidence="12">
    <location>
        <begin position="66"/>
        <end position="160"/>
    </location>
</feature>
<reference evidence="14 15" key="1">
    <citation type="journal article" date="2022" name="Gigascience">
        <title>A chromosome-level genome assembly and annotation of the desert horned lizard, Phrynosoma platyrhinos, provides insight into chromosomal rearrangements among reptiles.</title>
        <authorList>
            <person name="Koochekian N."/>
            <person name="Ascanio A."/>
            <person name="Farleigh K."/>
            <person name="Card D.C."/>
            <person name="Schield D.R."/>
            <person name="Castoe T.A."/>
            <person name="Jezkova T."/>
        </authorList>
    </citation>
    <scope>NUCLEOTIDE SEQUENCE [LARGE SCALE GENOMIC DNA]</scope>
    <source>
        <strain evidence="14">NK-2021</strain>
    </source>
</reference>
<accession>A0ABQ7TH12</accession>
<dbReference type="InterPro" id="IPR017970">
    <property type="entry name" value="Homeobox_CS"/>
</dbReference>
<comment type="caution">
    <text evidence="14">The sequence shown here is derived from an EMBL/GenBank/DDBJ whole genome shotgun (WGS) entry which is preliminary data.</text>
</comment>
<protein>
    <recommendedName>
        <fullName evidence="13">Homeobox domain-containing protein</fullName>
    </recommendedName>
</protein>
<comment type="similarity">
    <text evidence="3">Belongs to the Antp homeobox family.</text>
</comment>
<name>A0ABQ7TH12_PHRPL</name>
<keyword evidence="8" id="KW-0804">Transcription</keyword>
<evidence type="ECO:0000256" key="2">
    <source>
        <dbReference type="ARBA" id="ARBA00004123"/>
    </source>
</evidence>
<dbReference type="Pfam" id="PF13293">
    <property type="entry name" value="DUF4074"/>
    <property type="match status" value="1"/>
</dbReference>
<evidence type="ECO:0000256" key="9">
    <source>
        <dbReference type="ARBA" id="ARBA00023242"/>
    </source>
</evidence>
<dbReference type="InterPro" id="IPR025281">
    <property type="entry name" value="DUF4074"/>
</dbReference>
<dbReference type="PANTHER" id="PTHR45664:SF11">
    <property type="entry name" value="HOMEOBOX PROTEIN HOX-B3"/>
    <property type="match status" value="1"/>
</dbReference>
<dbReference type="InterPro" id="IPR001356">
    <property type="entry name" value="HD"/>
</dbReference>
<feature type="domain" description="Homeobox" evidence="13">
    <location>
        <begin position="159"/>
        <end position="219"/>
    </location>
</feature>
<keyword evidence="4" id="KW-0217">Developmental protein</keyword>
<dbReference type="Proteomes" id="UP000826234">
    <property type="component" value="Unassembled WGS sequence"/>
</dbReference>
<feature type="compositionally biased region" description="Polar residues" evidence="12">
    <location>
        <begin position="70"/>
        <end position="118"/>
    </location>
</feature>
<dbReference type="CDD" id="cd00086">
    <property type="entry name" value="homeodomain"/>
    <property type="match status" value="1"/>
</dbReference>
<gene>
    <name evidence="14" type="ORF">JD844_010824</name>
</gene>
<dbReference type="PROSITE" id="PS50071">
    <property type="entry name" value="HOMEOBOX_2"/>
    <property type="match status" value="1"/>
</dbReference>
<evidence type="ECO:0000256" key="10">
    <source>
        <dbReference type="PROSITE-ProRule" id="PRU00108"/>
    </source>
</evidence>
<dbReference type="Gene3D" id="1.10.10.60">
    <property type="entry name" value="Homeodomain-like"/>
    <property type="match status" value="1"/>
</dbReference>
<dbReference type="PROSITE" id="PS00027">
    <property type="entry name" value="HOMEOBOX_1"/>
    <property type="match status" value="1"/>
</dbReference>
<feature type="region of interest" description="Disordered" evidence="12">
    <location>
        <begin position="360"/>
        <end position="379"/>
    </location>
</feature>
<keyword evidence="5" id="KW-0805">Transcription regulation</keyword>
<dbReference type="InterPro" id="IPR009057">
    <property type="entry name" value="Homeodomain-like_sf"/>
</dbReference>
<feature type="DNA-binding region" description="Homeobox" evidence="10">
    <location>
        <begin position="161"/>
        <end position="220"/>
    </location>
</feature>
<evidence type="ECO:0000256" key="11">
    <source>
        <dbReference type="RuleBase" id="RU000682"/>
    </source>
</evidence>
<dbReference type="InterPro" id="IPR020479">
    <property type="entry name" value="HD_metazoa"/>
</dbReference>
<keyword evidence="7 10" id="KW-0371">Homeobox</keyword>
<evidence type="ECO:0000256" key="7">
    <source>
        <dbReference type="ARBA" id="ARBA00023155"/>
    </source>
</evidence>
<keyword evidence="15" id="KW-1185">Reference proteome</keyword>
<evidence type="ECO:0000256" key="5">
    <source>
        <dbReference type="ARBA" id="ARBA00023015"/>
    </source>
</evidence>
<evidence type="ECO:0000256" key="8">
    <source>
        <dbReference type="ARBA" id="ARBA00023163"/>
    </source>
</evidence>
<comment type="function">
    <text evidence="1">Sequence-specific transcription factor which is part of a developmental regulatory system that provides cells with specific positional identities on the anterior-posterior axis.</text>
</comment>
<evidence type="ECO:0000259" key="13">
    <source>
        <dbReference type="PROSITE" id="PS50071"/>
    </source>
</evidence>
<dbReference type="PRINTS" id="PR00024">
    <property type="entry name" value="HOMEOBOX"/>
</dbReference>
<organism evidence="14 15">
    <name type="scientific">Phrynosoma platyrhinos</name>
    <name type="common">Desert horned lizard</name>
    <dbReference type="NCBI Taxonomy" id="52577"/>
    <lineage>
        <taxon>Eukaryota</taxon>
        <taxon>Metazoa</taxon>
        <taxon>Chordata</taxon>
        <taxon>Craniata</taxon>
        <taxon>Vertebrata</taxon>
        <taxon>Euteleostomi</taxon>
        <taxon>Lepidosauria</taxon>
        <taxon>Squamata</taxon>
        <taxon>Bifurcata</taxon>
        <taxon>Unidentata</taxon>
        <taxon>Episquamata</taxon>
        <taxon>Toxicofera</taxon>
        <taxon>Iguania</taxon>
        <taxon>Phrynosomatidae</taxon>
        <taxon>Phrynosomatinae</taxon>
        <taxon>Phrynosoma</taxon>
    </lineage>
</organism>
<evidence type="ECO:0000313" key="15">
    <source>
        <dbReference type="Proteomes" id="UP000826234"/>
    </source>
</evidence>
<dbReference type="SUPFAM" id="SSF46689">
    <property type="entry name" value="Homeodomain-like"/>
    <property type="match status" value="1"/>
</dbReference>
<evidence type="ECO:0000256" key="1">
    <source>
        <dbReference type="ARBA" id="ARBA00003263"/>
    </source>
</evidence>
<dbReference type="PROSITE" id="PS00032">
    <property type="entry name" value="ANTENNAPEDIA"/>
    <property type="match status" value="1"/>
</dbReference>
<evidence type="ECO:0000256" key="12">
    <source>
        <dbReference type="SAM" id="MobiDB-lite"/>
    </source>
</evidence>
<evidence type="ECO:0000256" key="3">
    <source>
        <dbReference type="ARBA" id="ARBA00009107"/>
    </source>
</evidence>
<dbReference type="EMBL" id="JAIPUX010000439">
    <property type="protein sequence ID" value="KAH0629052.1"/>
    <property type="molecule type" value="Genomic_DNA"/>
</dbReference>